<reference evidence="1 2" key="1">
    <citation type="submission" date="2020-10" db="EMBL/GenBank/DDBJ databases">
        <title>Connecting structure to function with the recovery of over 1000 high-quality activated sludge metagenome-assembled genomes encoding full-length rRNA genes using long-read sequencing.</title>
        <authorList>
            <person name="Singleton C.M."/>
            <person name="Petriglieri F."/>
            <person name="Kristensen J.M."/>
            <person name="Kirkegaard R.H."/>
            <person name="Michaelsen T.Y."/>
            <person name="Andersen M.H."/>
            <person name="Karst S.M."/>
            <person name="Dueholm M.S."/>
            <person name="Nielsen P.H."/>
            <person name="Albertsen M."/>
        </authorList>
    </citation>
    <scope>NUCLEOTIDE SEQUENCE [LARGE SCALE GENOMIC DNA]</scope>
    <source>
        <strain evidence="1">Ribe_18-Q3-R11-54_MAXAC.273</strain>
    </source>
</reference>
<protein>
    <submittedName>
        <fullName evidence="1">Acyl transferase</fullName>
    </submittedName>
</protein>
<dbReference type="AlphaFoldDB" id="A0A9D7SVW9"/>
<sequence length="333" mass="38417">MHSSEIERQVLADRIYNINEKDFPTVAMDVWQYQYAYNPLYHSYCDLLNLNPSTIQGIEQVPYLPIALFREHVIKTGLWTSEAVFRSSGTTGAIQSQHHIRSLEWYHRISKNCFESCFDKPDDYTWLALLPSYLERPDSSLVDMAHHFMQIKPFPENKFYPSPNIGIVNALQDLKIKNQKTILLGVSFALLDLFANFRVPIWNNLIVMETGGMKGRRQEMTREELYDNIKLHHPDVRIVSEYGMTELMSQAYKIDLHFSPGPTMKVFTRDISDPLNLTNYGQRGAINIIDLGNLDTCSFIATDDIGMSYRDGSFDVLGRLDQSDMRGCNLMYT</sequence>
<dbReference type="Gene3D" id="3.40.50.12780">
    <property type="entry name" value="N-terminal domain of ligase-like"/>
    <property type="match status" value="1"/>
</dbReference>
<comment type="caution">
    <text evidence="1">The sequence shown here is derived from an EMBL/GenBank/DDBJ whole genome shotgun (WGS) entry which is preliminary data.</text>
</comment>
<organism evidence="1 2">
    <name type="scientific">Candidatus Opimibacter skivensis</name>
    <dbReference type="NCBI Taxonomy" id="2982028"/>
    <lineage>
        <taxon>Bacteria</taxon>
        <taxon>Pseudomonadati</taxon>
        <taxon>Bacteroidota</taxon>
        <taxon>Saprospiria</taxon>
        <taxon>Saprospirales</taxon>
        <taxon>Saprospiraceae</taxon>
        <taxon>Candidatus Opimibacter</taxon>
    </lineage>
</organism>
<name>A0A9D7SVW9_9BACT</name>
<accession>A0A9D7SVW9</accession>
<evidence type="ECO:0000313" key="2">
    <source>
        <dbReference type="Proteomes" id="UP000808337"/>
    </source>
</evidence>
<keyword evidence="1" id="KW-0808">Transferase</keyword>
<evidence type="ECO:0000313" key="1">
    <source>
        <dbReference type="EMBL" id="MBK9984255.1"/>
    </source>
</evidence>
<gene>
    <name evidence="1" type="ORF">IPP15_18100</name>
</gene>
<dbReference type="SUPFAM" id="SSF56801">
    <property type="entry name" value="Acetyl-CoA synthetase-like"/>
    <property type="match status" value="1"/>
</dbReference>
<dbReference type="InterPro" id="IPR042099">
    <property type="entry name" value="ANL_N_sf"/>
</dbReference>
<proteinExistence type="predicted"/>
<dbReference type="GO" id="GO:0016740">
    <property type="term" value="F:transferase activity"/>
    <property type="evidence" value="ECO:0007669"/>
    <property type="project" value="UniProtKB-KW"/>
</dbReference>
<dbReference type="EMBL" id="JADKGY010000029">
    <property type="protein sequence ID" value="MBK9984255.1"/>
    <property type="molecule type" value="Genomic_DNA"/>
</dbReference>
<dbReference type="Proteomes" id="UP000808337">
    <property type="component" value="Unassembled WGS sequence"/>
</dbReference>